<dbReference type="OrthoDB" id="7032595at2"/>
<dbReference type="Pfam" id="PF26207">
    <property type="entry name" value="Phage_phiTE_015"/>
    <property type="match status" value="1"/>
</dbReference>
<dbReference type="EMBL" id="NBWC01000006">
    <property type="protein sequence ID" value="ORL66645.1"/>
    <property type="molecule type" value="Genomic_DNA"/>
</dbReference>
<organism evidence="1 2">
    <name type="scientific">Pseudomonas putida</name>
    <name type="common">Arthrobacter siderocapsulatus</name>
    <dbReference type="NCBI Taxonomy" id="303"/>
    <lineage>
        <taxon>Bacteria</taxon>
        <taxon>Pseudomonadati</taxon>
        <taxon>Pseudomonadota</taxon>
        <taxon>Gammaproteobacteria</taxon>
        <taxon>Pseudomonadales</taxon>
        <taxon>Pseudomonadaceae</taxon>
        <taxon>Pseudomonas</taxon>
    </lineage>
</organism>
<dbReference type="RefSeq" id="WP_084854835.1">
    <property type="nucleotide sequence ID" value="NZ_NBWC01000006.1"/>
</dbReference>
<dbReference type="AlphaFoldDB" id="A0A1X1A464"/>
<dbReference type="InterPro" id="IPR058601">
    <property type="entry name" value="Phage_phiTE_015-like"/>
</dbReference>
<comment type="caution">
    <text evidence="1">The sequence shown here is derived from an EMBL/GenBank/DDBJ whole genome shotgun (WGS) entry which is preliminary data.</text>
</comment>
<protein>
    <submittedName>
        <fullName evidence="1">Uncharacterized protein</fullName>
    </submittedName>
</protein>
<reference evidence="1 2" key="1">
    <citation type="submission" date="2017-04" db="EMBL/GenBank/DDBJ databases">
        <title>Presence of VIM-2 positive Pseudomonas species in chickens and their surrounding environment.</title>
        <authorList>
            <person name="Zhang R."/>
        </authorList>
    </citation>
    <scope>NUCLEOTIDE SEQUENCE [LARGE SCALE GENOMIC DNA]</scope>
    <source>
        <strain evidence="1 2">DZ-C18</strain>
    </source>
</reference>
<sequence>MDTNKMREQFEAYRDKRNAELEAEGHKPGSRWHISNAHYPTWEASRDAVVVELPAKAEPFEAELSATPIYTLKGEGRNAAIAECRAAIEAQGLKVAP</sequence>
<gene>
    <name evidence="1" type="ORF">B7H17_05030</name>
</gene>
<evidence type="ECO:0000313" key="2">
    <source>
        <dbReference type="Proteomes" id="UP000193675"/>
    </source>
</evidence>
<evidence type="ECO:0000313" key="1">
    <source>
        <dbReference type="EMBL" id="ORL66645.1"/>
    </source>
</evidence>
<dbReference type="Proteomes" id="UP000193675">
    <property type="component" value="Unassembled WGS sequence"/>
</dbReference>
<accession>A0A1X1A464</accession>
<proteinExistence type="predicted"/>
<name>A0A1X1A464_PSEPU</name>